<comment type="caution">
    <text evidence="3">The sequence shown here is derived from an EMBL/GenBank/DDBJ whole genome shotgun (WGS) entry which is preliminary data.</text>
</comment>
<organism evidence="3 4">
    <name type="scientific">Streptosporangium amethystogenes subsp. fukuiense</name>
    <dbReference type="NCBI Taxonomy" id="698418"/>
    <lineage>
        <taxon>Bacteria</taxon>
        <taxon>Bacillati</taxon>
        <taxon>Actinomycetota</taxon>
        <taxon>Actinomycetes</taxon>
        <taxon>Streptosporangiales</taxon>
        <taxon>Streptosporangiaceae</taxon>
        <taxon>Streptosporangium</taxon>
    </lineage>
</organism>
<protein>
    <submittedName>
        <fullName evidence="3">DUF6203 family protein</fullName>
    </submittedName>
</protein>
<proteinExistence type="predicted"/>
<dbReference type="InterPro" id="IPR045777">
    <property type="entry name" value="DUF6203"/>
</dbReference>
<feature type="transmembrane region" description="Helical" evidence="2">
    <location>
        <begin position="12"/>
        <end position="30"/>
    </location>
</feature>
<keyword evidence="2" id="KW-0812">Transmembrane</keyword>
<feature type="compositionally biased region" description="Basic and acidic residues" evidence="1">
    <location>
        <begin position="39"/>
        <end position="54"/>
    </location>
</feature>
<keyword evidence="4" id="KW-1185">Reference proteome</keyword>
<keyword evidence="2" id="KW-0472">Membrane</keyword>
<dbReference type="Proteomes" id="UP001596514">
    <property type="component" value="Unassembled WGS sequence"/>
</dbReference>
<sequence length="65" mass="7525">MKNFLKAVVARRLVRTPIGLAILAAGWFMGRRRRQRALRRGEEPDGVRRDDSRGRAVPVRSGRRR</sequence>
<dbReference type="Pfam" id="PF19706">
    <property type="entry name" value="DUF6203"/>
    <property type="match status" value="1"/>
</dbReference>
<name>A0ABW2SYC7_9ACTN</name>
<evidence type="ECO:0000256" key="2">
    <source>
        <dbReference type="SAM" id="Phobius"/>
    </source>
</evidence>
<dbReference type="RefSeq" id="WP_343982231.1">
    <property type="nucleotide sequence ID" value="NZ_BAAAGK010000234.1"/>
</dbReference>
<keyword evidence="2" id="KW-1133">Transmembrane helix</keyword>
<gene>
    <name evidence="3" type="ORF">ACFQVD_11225</name>
</gene>
<dbReference type="EMBL" id="JBHTEE010000001">
    <property type="protein sequence ID" value="MFC7600669.1"/>
    <property type="molecule type" value="Genomic_DNA"/>
</dbReference>
<evidence type="ECO:0000313" key="3">
    <source>
        <dbReference type="EMBL" id="MFC7600669.1"/>
    </source>
</evidence>
<feature type="region of interest" description="Disordered" evidence="1">
    <location>
        <begin position="36"/>
        <end position="65"/>
    </location>
</feature>
<evidence type="ECO:0000313" key="4">
    <source>
        <dbReference type="Proteomes" id="UP001596514"/>
    </source>
</evidence>
<evidence type="ECO:0000256" key="1">
    <source>
        <dbReference type="SAM" id="MobiDB-lite"/>
    </source>
</evidence>
<reference evidence="4" key="1">
    <citation type="journal article" date="2019" name="Int. J. Syst. Evol. Microbiol.">
        <title>The Global Catalogue of Microorganisms (GCM) 10K type strain sequencing project: providing services to taxonomists for standard genome sequencing and annotation.</title>
        <authorList>
            <consortium name="The Broad Institute Genomics Platform"/>
            <consortium name="The Broad Institute Genome Sequencing Center for Infectious Disease"/>
            <person name="Wu L."/>
            <person name="Ma J."/>
        </authorList>
    </citation>
    <scope>NUCLEOTIDE SEQUENCE [LARGE SCALE GENOMIC DNA]</scope>
    <source>
        <strain evidence="4">JCM 10083</strain>
    </source>
</reference>
<accession>A0ABW2SYC7</accession>